<dbReference type="Gene3D" id="2.30.110.10">
    <property type="entry name" value="Electron Transport, Fmn-binding Protein, Chain A"/>
    <property type="match status" value="1"/>
</dbReference>
<feature type="compositionally biased region" description="Basic and acidic residues" evidence="1">
    <location>
        <begin position="235"/>
        <end position="246"/>
    </location>
</feature>
<feature type="compositionally biased region" description="Low complexity" evidence="1">
    <location>
        <begin position="122"/>
        <end position="133"/>
    </location>
</feature>
<reference evidence="4" key="2">
    <citation type="journal article" date="2019" name="IMA Fungus">
        <title>Genome sequencing and comparison of five Tilletia species to identify candidate genes for the detection of regulated species infecting wheat.</title>
        <authorList>
            <person name="Nguyen H.D.T."/>
            <person name="Sultana T."/>
            <person name="Kesanakurti P."/>
            <person name="Hambleton S."/>
        </authorList>
    </citation>
    <scope>NUCLEOTIDE SEQUENCE</scope>
    <source>
        <strain evidence="4">DAOMC 236426</strain>
    </source>
</reference>
<feature type="domain" description="CREG-like beta-barrel" evidence="3">
    <location>
        <begin position="26"/>
        <end position="229"/>
    </location>
</feature>
<dbReference type="InterPro" id="IPR055343">
    <property type="entry name" value="CREG_beta-barrel"/>
</dbReference>
<keyword evidence="5" id="KW-1185">Reference proteome</keyword>
<feature type="region of interest" description="Disordered" evidence="1">
    <location>
        <begin position="106"/>
        <end position="149"/>
    </location>
</feature>
<proteinExistence type="predicted"/>
<accession>A0A8X7MR46</accession>
<dbReference type="SUPFAM" id="SSF50475">
    <property type="entry name" value="FMN-binding split barrel"/>
    <property type="match status" value="1"/>
</dbReference>
<name>A0A8X7MR46_9BASI</name>
<sequence>MPSLVALLLPFLVSAAASVAAYESSADAAAQARALLHDPTVFGVGTLSSIYPDDFKIPQLRGRVASGPEYFAPCFDNGDIALMALTVSQNWRNVLPSFGGSGNATLTIGANPDPSIPDPRHSSPSSSFSSSSSNLKWDPSRPQWRRGMPSKNRITLFGSVQELSSPSSLEADKVASCYLKHHKDASHWAPGSKDSPHSAIWVRLSVQEVYSIGGYGDEHAIRFLPMDEYRRVDHSTAEEAEGKLDDGQSSGSLGPSVDYEALFGDSVTETGMDRNSDTHNSASEDSPQQVPLLRFQSVARNY</sequence>
<evidence type="ECO:0000259" key="3">
    <source>
        <dbReference type="Pfam" id="PF13883"/>
    </source>
</evidence>
<feature type="signal peptide" evidence="2">
    <location>
        <begin position="1"/>
        <end position="21"/>
    </location>
</feature>
<gene>
    <name evidence="4" type="ORF">A4X06_0g5931</name>
</gene>
<comment type="caution">
    <text evidence="4">The sequence shown here is derived from an EMBL/GenBank/DDBJ whole genome shotgun (WGS) entry which is preliminary data.</text>
</comment>
<organism evidence="4 5">
    <name type="scientific">Tilletia controversa</name>
    <name type="common">dwarf bunt fungus</name>
    <dbReference type="NCBI Taxonomy" id="13291"/>
    <lineage>
        <taxon>Eukaryota</taxon>
        <taxon>Fungi</taxon>
        <taxon>Dikarya</taxon>
        <taxon>Basidiomycota</taxon>
        <taxon>Ustilaginomycotina</taxon>
        <taxon>Exobasidiomycetes</taxon>
        <taxon>Tilletiales</taxon>
        <taxon>Tilletiaceae</taxon>
        <taxon>Tilletia</taxon>
    </lineage>
</organism>
<feature type="chain" id="PRO_5036491120" description="CREG-like beta-barrel domain-containing protein" evidence="2">
    <location>
        <begin position="22"/>
        <end position="302"/>
    </location>
</feature>
<evidence type="ECO:0000256" key="2">
    <source>
        <dbReference type="SAM" id="SignalP"/>
    </source>
</evidence>
<feature type="compositionally biased region" description="Polar residues" evidence="1">
    <location>
        <begin position="278"/>
        <end position="289"/>
    </location>
</feature>
<dbReference type="Pfam" id="PF13883">
    <property type="entry name" value="CREG_beta-barrel"/>
    <property type="match status" value="1"/>
</dbReference>
<evidence type="ECO:0000313" key="5">
    <source>
        <dbReference type="Proteomes" id="UP000077684"/>
    </source>
</evidence>
<evidence type="ECO:0000313" key="4">
    <source>
        <dbReference type="EMBL" id="KAE8244866.1"/>
    </source>
</evidence>
<keyword evidence="2" id="KW-0732">Signal</keyword>
<dbReference type="PANTHER" id="PTHR37273:SF1">
    <property type="entry name" value="ADL397C-AP"/>
    <property type="match status" value="1"/>
</dbReference>
<dbReference type="EMBL" id="LWDE02000788">
    <property type="protein sequence ID" value="KAE8244866.1"/>
    <property type="molecule type" value="Genomic_DNA"/>
</dbReference>
<dbReference type="PANTHER" id="PTHR37273">
    <property type="entry name" value="CHROMOSOME 8, WHOLE GENOME SHOTGUN SEQUENCE"/>
    <property type="match status" value="1"/>
</dbReference>
<dbReference type="Proteomes" id="UP000077684">
    <property type="component" value="Unassembled WGS sequence"/>
</dbReference>
<reference evidence="4" key="1">
    <citation type="submission" date="2016-04" db="EMBL/GenBank/DDBJ databases">
        <authorList>
            <person name="Nguyen H.D."/>
            <person name="Samba Siva P."/>
            <person name="Cullis J."/>
            <person name="Levesque C.A."/>
            <person name="Hambleton S."/>
        </authorList>
    </citation>
    <scope>NUCLEOTIDE SEQUENCE</scope>
    <source>
        <strain evidence="4">DAOMC 236426</strain>
    </source>
</reference>
<protein>
    <recommendedName>
        <fullName evidence="3">CREG-like beta-barrel domain-containing protein</fullName>
    </recommendedName>
</protein>
<dbReference type="InterPro" id="IPR012349">
    <property type="entry name" value="Split_barrel_FMN-bd"/>
</dbReference>
<feature type="region of interest" description="Disordered" evidence="1">
    <location>
        <begin position="235"/>
        <end position="294"/>
    </location>
</feature>
<dbReference type="AlphaFoldDB" id="A0A8X7MR46"/>
<evidence type="ECO:0000256" key="1">
    <source>
        <dbReference type="SAM" id="MobiDB-lite"/>
    </source>
</evidence>